<proteinExistence type="predicted"/>
<evidence type="ECO:0000313" key="1">
    <source>
        <dbReference type="EMBL" id="KAK7362107.1"/>
    </source>
</evidence>
<keyword evidence="2" id="KW-1185">Reference proteome</keyword>
<reference evidence="1 2" key="1">
    <citation type="submission" date="2024-01" db="EMBL/GenBank/DDBJ databases">
        <title>The genomes of 5 underutilized Papilionoideae crops provide insights into root nodulation and disease resistanc.</title>
        <authorList>
            <person name="Jiang F."/>
        </authorList>
    </citation>
    <scope>NUCLEOTIDE SEQUENCE [LARGE SCALE GENOMIC DNA]</scope>
    <source>
        <strain evidence="1">LVBAO_FW01</strain>
        <tissue evidence="1">Leaves</tissue>
    </source>
</reference>
<sequence length="244" mass="26489">MLPHVPFPWHSFKPSRNELPLKLGEKIFTLDIHEITMGSKTPLLLKLYSKSCPNHLLQVTNVHMQAFLLKAQWGEEANEPQSGRLIALIYSKGEKSLPLDLIGTLILVLSVNLEEDLDIASGGFVVLDIEGAVDVIEGTSAIDDCINAKENAANMRLGEVVFAGFATDLRSARVGGDGGQGQCVRTRDRQVGSPVPSDRVPILLTLDLKLGHNCEVPGHNCEVPGLNLPYYGTRSMFCGTSKGC</sequence>
<accession>A0AAN9N199</accession>
<name>A0AAN9N199_CANGL</name>
<gene>
    <name evidence="1" type="ORF">VNO77_04207</name>
</gene>
<protein>
    <submittedName>
        <fullName evidence="1">Uncharacterized protein</fullName>
    </submittedName>
</protein>
<dbReference type="Proteomes" id="UP001367508">
    <property type="component" value="Unassembled WGS sequence"/>
</dbReference>
<comment type="caution">
    <text evidence="1">The sequence shown here is derived from an EMBL/GenBank/DDBJ whole genome shotgun (WGS) entry which is preliminary data.</text>
</comment>
<dbReference type="AlphaFoldDB" id="A0AAN9N199"/>
<organism evidence="1 2">
    <name type="scientific">Canavalia gladiata</name>
    <name type="common">Sword bean</name>
    <name type="synonym">Dolichos gladiatus</name>
    <dbReference type="NCBI Taxonomy" id="3824"/>
    <lineage>
        <taxon>Eukaryota</taxon>
        <taxon>Viridiplantae</taxon>
        <taxon>Streptophyta</taxon>
        <taxon>Embryophyta</taxon>
        <taxon>Tracheophyta</taxon>
        <taxon>Spermatophyta</taxon>
        <taxon>Magnoliopsida</taxon>
        <taxon>eudicotyledons</taxon>
        <taxon>Gunneridae</taxon>
        <taxon>Pentapetalae</taxon>
        <taxon>rosids</taxon>
        <taxon>fabids</taxon>
        <taxon>Fabales</taxon>
        <taxon>Fabaceae</taxon>
        <taxon>Papilionoideae</taxon>
        <taxon>50 kb inversion clade</taxon>
        <taxon>NPAAA clade</taxon>
        <taxon>indigoferoid/millettioid clade</taxon>
        <taxon>Phaseoleae</taxon>
        <taxon>Canavalia</taxon>
    </lineage>
</organism>
<dbReference type="EMBL" id="JAYMYQ010000001">
    <property type="protein sequence ID" value="KAK7362107.1"/>
    <property type="molecule type" value="Genomic_DNA"/>
</dbReference>
<evidence type="ECO:0000313" key="2">
    <source>
        <dbReference type="Proteomes" id="UP001367508"/>
    </source>
</evidence>